<dbReference type="AlphaFoldDB" id="A0A2H1E831"/>
<reference evidence="2 3" key="1">
    <citation type="submission" date="2016-11" db="EMBL/GenBank/DDBJ databases">
        <authorList>
            <person name="Jaros S."/>
            <person name="Januszkiewicz K."/>
            <person name="Wedrychowicz H."/>
        </authorList>
    </citation>
    <scope>NUCLEOTIDE SEQUENCE [LARGE SCALE GENOMIC DNA]</scope>
    <source>
        <strain evidence="2">NCIMB 2154T</strain>
    </source>
</reference>
<dbReference type="Gene3D" id="2.40.128.110">
    <property type="entry name" value="Lipid/polyisoprenoid-binding, YceI-like"/>
    <property type="match status" value="1"/>
</dbReference>
<feature type="domain" description="Lipid/polyisoprenoid-binding YceI-like" evidence="1">
    <location>
        <begin position="42"/>
        <end position="178"/>
    </location>
</feature>
<keyword evidence="3" id="KW-1185">Reference proteome</keyword>
<dbReference type="EMBL" id="LT634361">
    <property type="protein sequence ID" value="SFZ81354.1"/>
    <property type="molecule type" value="Genomic_DNA"/>
</dbReference>
<evidence type="ECO:0000313" key="2">
    <source>
        <dbReference type="EMBL" id="SFZ81354.1"/>
    </source>
</evidence>
<organism evidence="2 3">
    <name type="scientific">Tenacibaculum maritimum NCIMB 2154</name>
    <dbReference type="NCBI Taxonomy" id="1349785"/>
    <lineage>
        <taxon>Bacteria</taxon>
        <taxon>Pseudomonadati</taxon>
        <taxon>Bacteroidota</taxon>
        <taxon>Flavobacteriia</taxon>
        <taxon>Flavobacteriales</taxon>
        <taxon>Flavobacteriaceae</taxon>
        <taxon>Tenacibaculum</taxon>
    </lineage>
</organism>
<dbReference type="STRING" id="1349785.GCA_000509405_01256"/>
<dbReference type="InterPro" id="IPR036761">
    <property type="entry name" value="TTHA0802/YceI-like_sf"/>
</dbReference>
<gene>
    <name evidence="2" type="ORF">MARIT_1067</name>
</gene>
<dbReference type="Pfam" id="PF04264">
    <property type="entry name" value="YceI"/>
    <property type="match status" value="1"/>
</dbReference>
<proteinExistence type="predicted"/>
<dbReference type="GeneID" id="47722631"/>
<sequence>MKKIILCVLTLSTAFQFSSCKKEEKKKVEKVAPVVKKEPSFSLQDAKSSIYWTAYKTTKKVPVRGKFTSVDITAGGVGKSIKEAVNNAEFAVPVSSLFTKNDARDFKIQKFFFSMMKNTKLLSGKLVLEDHTKGYADITMNGVTHKMPFTYVINGKQFKMEGVLDLKDWKAGAALASLNDACKDLHQGEDGVSKTWSDVAINISTLF</sequence>
<evidence type="ECO:0000259" key="1">
    <source>
        <dbReference type="Pfam" id="PF04264"/>
    </source>
</evidence>
<dbReference type="InterPro" id="IPR007372">
    <property type="entry name" value="Lipid/polyisoprenoid-bd_YceI"/>
</dbReference>
<dbReference type="RefSeq" id="WP_100210957.1">
    <property type="nucleotide sequence ID" value="NZ_CP138495.1"/>
</dbReference>
<protein>
    <recommendedName>
        <fullName evidence="1">Lipid/polyisoprenoid-binding YceI-like domain-containing protein</fullName>
    </recommendedName>
</protein>
<dbReference type="Proteomes" id="UP000231564">
    <property type="component" value="Chromosome MARIT"/>
</dbReference>
<dbReference type="OrthoDB" id="5292899at2"/>
<accession>A0A2H1E831</accession>
<dbReference type="SUPFAM" id="SSF101874">
    <property type="entry name" value="YceI-like"/>
    <property type="match status" value="1"/>
</dbReference>
<name>A0A2H1E831_9FLAO</name>
<dbReference type="KEGG" id="tmar:MARIT_1067"/>
<evidence type="ECO:0000313" key="3">
    <source>
        <dbReference type="Proteomes" id="UP000231564"/>
    </source>
</evidence>